<feature type="transmembrane region" description="Helical" evidence="8">
    <location>
        <begin position="528"/>
        <end position="550"/>
    </location>
</feature>
<feature type="signal peptide" evidence="9">
    <location>
        <begin position="1"/>
        <end position="22"/>
    </location>
</feature>
<keyword evidence="3 8" id="KW-0812">Transmembrane</keyword>
<feature type="domain" description="ML-like" evidence="11">
    <location>
        <begin position="24"/>
        <end position="166"/>
    </location>
</feature>
<evidence type="ECO:0000313" key="13">
    <source>
        <dbReference type="Proteomes" id="UP000509510"/>
    </source>
</evidence>
<feature type="transmembrane region" description="Helical" evidence="8">
    <location>
        <begin position="497"/>
        <end position="516"/>
    </location>
</feature>
<dbReference type="Pfam" id="PF14558">
    <property type="entry name" value="TRP_N"/>
    <property type="match status" value="1"/>
</dbReference>
<keyword evidence="4 9" id="KW-0732">Signal</keyword>
<dbReference type="InterPro" id="IPR003172">
    <property type="entry name" value="ML_dom"/>
</dbReference>
<dbReference type="Proteomes" id="UP000509510">
    <property type="component" value="Chromosome IV"/>
</dbReference>
<feature type="transmembrane region" description="Helical" evidence="8">
    <location>
        <begin position="471"/>
        <end position="491"/>
    </location>
</feature>
<evidence type="ECO:0000256" key="6">
    <source>
        <dbReference type="ARBA" id="ARBA00023136"/>
    </source>
</evidence>
<dbReference type="InterPro" id="IPR032800">
    <property type="entry name" value="TRP_N"/>
</dbReference>
<dbReference type="SMART" id="SM00737">
    <property type="entry name" value="ML"/>
    <property type="match status" value="1"/>
</dbReference>
<evidence type="ECO:0000259" key="11">
    <source>
        <dbReference type="SMART" id="SM01320"/>
    </source>
</evidence>
<dbReference type="SMART" id="SM01320">
    <property type="entry name" value="TRP_N"/>
    <property type="match status" value="1"/>
</dbReference>
<evidence type="ECO:0000256" key="3">
    <source>
        <dbReference type="ARBA" id="ARBA00022692"/>
    </source>
</evidence>
<dbReference type="Pfam" id="PF06011">
    <property type="entry name" value="TRP"/>
    <property type="match status" value="1"/>
</dbReference>
<keyword evidence="5 8" id="KW-1133">Transmembrane helix</keyword>
<keyword evidence="6 8" id="KW-0472">Membrane</keyword>
<dbReference type="InterPro" id="IPR010308">
    <property type="entry name" value="TRP_C"/>
</dbReference>
<dbReference type="InterPro" id="IPR040241">
    <property type="entry name" value="TRP_Flc/Pkd2-like"/>
</dbReference>
<evidence type="ECO:0000259" key="10">
    <source>
        <dbReference type="SMART" id="SM00737"/>
    </source>
</evidence>
<dbReference type="PANTHER" id="PTHR31145:SF2">
    <property type="entry name" value="FLAVIN CARRIER PROTEIN 2"/>
    <property type="match status" value="1"/>
</dbReference>
<comment type="similarity">
    <text evidence="2">Belongs to the transient receptor potential (TRP) ion channel family.</text>
</comment>
<evidence type="ECO:0000256" key="5">
    <source>
        <dbReference type="ARBA" id="ARBA00022989"/>
    </source>
</evidence>
<feature type="domain" description="MD-2-related lipid-recognition" evidence="10">
    <location>
        <begin position="31"/>
        <end position="159"/>
    </location>
</feature>
<feature type="transmembrane region" description="Helical" evidence="8">
    <location>
        <begin position="408"/>
        <end position="430"/>
    </location>
</feature>
<organism evidence="12 13">
    <name type="scientific">Talaromyces rugulosus</name>
    <name type="common">Penicillium rugulosum</name>
    <dbReference type="NCBI Taxonomy" id="121627"/>
    <lineage>
        <taxon>Eukaryota</taxon>
        <taxon>Fungi</taxon>
        <taxon>Dikarya</taxon>
        <taxon>Ascomycota</taxon>
        <taxon>Pezizomycotina</taxon>
        <taxon>Eurotiomycetes</taxon>
        <taxon>Eurotiomycetidae</taxon>
        <taxon>Eurotiales</taxon>
        <taxon>Trichocomaceae</taxon>
        <taxon>Talaromyces</taxon>
        <taxon>Talaromyces sect. Islandici</taxon>
    </lineage>
</organism>
<feature type="transmembrane region" description="Helical" evidence="8">
    <location>
        <begin position="382"/>
        <end position="402"/>
    </location>
</feature>
<feature type="transmembrane region" description="Helical" evidence="8">
    <location>
        <begin position="333"/>
        <end position="358"/>
    </location>
</feature>
<reference evidence="13" key="1">
    <citation type="submission" date="2020-06" db="EMBL/GenBank/DDBJ databases">
        <title>A chromosome-scale genome assembly of Talaromyces rugulosus W13939.</title>
        <authorList>
            <person name="Wang B."/>
            <person name="Guo L."/>
            <person name="Ye K."/>
            <person name="Wang L."/>
        </authorList>
    </citation>
    <scope>NUCLEOTIDE SEQUENCE [LARGE SCALE GENOMIC DNA]</scope>
    <source>
        <strain evidence="13">W13939</strain>
    </source>
</reference>
<comment type="subcellular location">
    <subcellularLocation>
        <location evidence="1">Membrane</location>
        <topology evidence="1">Multi-pass membrane protein</topology>
    </subcellularLocation>
</comment>
<keyword evidence="13" id="KW-1185">Reference proteome</keyword>
<evidence type="ECO:0000256" key="4">
    <source>
        <dbReference type="ARBA" id="ARBA00022729"/>
    </source>
</evidence>
<name>A0A7H8R9E7_TALRU</name>
<evidence type="ECO:0000256" key="8">
    <source>
        <dbReference type="SAM" id="Phobius"/>
    </source>
</evidence>
<dbReference type="RefSeq" id="XP_035347508.1">
    <property type="nucleotide sequence ID" value="XM_035491615.1"/>
</dbReference>
<gene>
    <name evidence="12" type="ORF">TRUGW13939_08481</name>
</gene>
<dbReference type="GeneID" id="55995970"/>
<dbReference type="AlphaFoldDB" id="A0A7H8R9E7"/>
<feature type="region of interest" description="Disordered" evidence="7">
    <location>
        <begin position="639"/>
        <end position="710"/>
    </location>
</feature>
<dbReference type="GO" id="GO:0016020">
    <property type="term" value="C:membrane"/>
    <property type="evidence" value="ECO:0007669"/>
    <property type="project" value="UniProtKB-SubCell"/>
</dbReference>
<dbReference type="EMBL" id="CP055901">
    <property type="protein sequence ID" value="QKX61333.1"/>
    <property type="molecule type" value="Genomic_DNA"/>
</dbReference>
<evidence type="ECO:0000313" key="12">
    <source>
        <dbReference type="EMBL" id="QKX61333.1"/>
    </source>
</evidence>
<dbReference type="OrthoDB" id="5212126at2759"/>
<evidence type="ECO:0008006" key="14">
    <source>
        <dbReference type="Google" id="ProtNLM"/>
    </source>
</evidence>
<accession>A0A7H8R9E7</accession>
<proteinExistence type="inferred from homology"/>
<protein>
    <recommendedName>
        <fullName evidence="14">ML-like domain-containing protein</fullName>
    </recommendedName>
</protein>
<feature type="transmembrane region" description="Helical" evidence="8">
    <location>
        <begin position="562"/>
        <end position="588"/>
    </location>
</feature>
<dbReference type="GO" id="GO:0009272">
    <property type="term" value="P:fungal-type cell wall biogenesis"/>
    <property type="evidence" value="ECO:0007669"/>
    <property type="project" value="TreeGrafter"/>
</dbReference>
<feature type="compositionally biased region" description="Polar residues" evidence="7">
    <location>
        <begin position="645"/>
        <end position="658"/>
    </location>
</feature>
<dbReference type="PANTHER" id="PTHR31145">
    <property type="entry name" value="INTEGRAL MEMBRANE PROTEIN (AFU_ORTHOLOGUE AFUA_7G01610)"/>
    <property type="match status" value="1"/>
</dbReference>
<evidence type="ECO:0000256" key="2">
    <source>
        <dbReference type="ARBA" id="ARBA00010642"/>
    </source>
</evidence>
<sequence>MRSSTILSFICAFVSFAPTVAAIKLLQSTSLTSCMDTTNFTASLFNVRFTPDNQSLYIDIDAYSSISGNVTAELEVIAYGFTAMKQSLDPCKMKTQGFGGLCPMQKGPLNFTPTITVDSDVIKRIPSIAYTVPDLDGQVRILINSTDTGQTIACLEANLSNAQTVFQKGVEWALAVIAGLGLVASAITSGLGHSNTAAHVAANALSLFGFFQAQAMIGATSVHMPPIVESWTQNFQWSFGIIHVTFIETIATWYQRATGGTPSTLLSTVRTTSILVEKRWIKDSFDMLRRSLDYLSERDDTTVSESTTETISGLTRVAFKANMEVTNVFLTGLIWFSVFVALVIIGVAAFKGICELLVKHGKMSGDKFQDFRNGWKVIMRGILFRLILIGWAQMCVLCLWEFTVRDSAAEMVLAIIMFFSMLGVLGWASFKVIQLAKRSIAMHKNPAYILYSDPTCLNKWGFLYVQYRATAYYFVIPVLGYLLIKGMFIAFAQNKPVVQAVALLIIEAAFLVAVLVIRPWMDKKTNIFNISIAAVNFLNAIFLLVFSNVFNQPGMVTGVMGVVFFVINVIFAFVLLILVLIASIYAMVSKNPDMRYQPMRDDRASFIKSNTELNTELDALANTARGGEMEHKSTAYHPTYEDESNSFSSGNGASINNGRNHHDGNRVPPSPVDPSVPLFPSSHGPPPSYDSNGYSDIARSGSPAHMGDFNPSAALAAHNFRQQNNSSPWQRGAGYDH</sequence>
<evidence type="ECO:0000256" key="7">
    <source>
        <dbReference type="SAM" id="MobiDB-lite"/>
    </source>
</evidence>
<evidence type="ECO:0000256" key="9">
    <source>
        <dbReference type="SAM" id="SignalP"/>
    </source>
</evidence>
<dbReference type="KEGG" id="trg:TRUGW13939_08481"/>
<evidence type="ECO:0000256" key="1">
    <source>
        <dbReference type="ARBA" id="ARBA00004141"/>
    </source>
</evidence>
<dbReference type="GO" id="GO:0055085">
    <property type="term" value="P:transmembrane transport"/>
    <property type="evidence" value="ECO:0007669"/>
    <property type="project" value="TreeGrafter"/>
</dbReference>
<feature type="chain" id="PRO_5028961164" description="ML-like domain-containing protein" evidence="9">
    <location>
        <begin position="23"/>
        <end position="737"/>
    </location>
</feature>